<feature type="domain" description="4Fe-4S ferredoxin-type" evidence="6">
    <location>
        <begin position="244"/>
        <end position="273"/>
    </location>
</feature>
<dbReference type="PROSITE" id="PS51379">
    <property type="entry name" value="4FE4S_FER_2"/>
    <property type="match status" value="4"/>
</dbReference>
<dbReference type="SUPFAM" id="SSF54862">
    <property type="entry name" value="4Fe-4S ferredoxins"/>
    <property type="match status" value="1"/>
</dbReference>
<accession>A0A328XPC7</accession>
<dbReference type="InterPro" id="IPR017900">
    <property type="entry name" value="4Fe4S_Fe_S_CS"/>
</dbReference>
<comment type="caution">
    <text evidence="7">The sequence shown here is derived from an EMBL/GenBank/DDBJ whole genome shotgun (WGS) entry which is preliminary data.</text>
</comment>
<dbReference type="Gene3D" id="3.30.70.20">
    <property type="match status" value="2"/>
</dbReference>
<keyword evidence="3" id="KW-0408">Iron</keyword>
<feature type="domain" description="4Fe-4S ferredoxin-type" evidence="6">
    <location>
        <begin position="462"/>
        <end position="491"/>
    </location>
</feature>
<dbReference type="PANTHER" id="PTHR43687:SF4">
    <property type="entry name" value="BLR5484 PROTEIN"/>
    <property type="match status" value="1"/>
</dbReference>
<sequence length="602" mass="64734">MNQRIDLTLLDADQNLAARDTAHSRISWPANLTPESVTYSSDGHLLIIADELTGRRAARELKDRGLASITLLVTAHSAYANAVGHEENPEEGASRGEVAEDSVNIETLLEDTAFLSMHQAHSWHLAGYLGKFTLTLPHDDGEIDLAKASLGRAHFDLVLDLGTPPTLTLELPPPGYSAAHWGTEECRQIINDLPEQVGEFAKPRYFHIDHDICAHDGRGKTGCTRCLEVCPADALSRQSGRIESWIEIDPMRCHGAGSCTSACPTGAIQYRLPPPVDQQAYVERLLDAYRAAGGQAPVVRFAEASFLSTESPAPAGHVLDVPLEELGAAGQDHWLAALAAGAAEVRIQLTETLPPSLKTLIDDQYRQAATLLEALGHDTRRLNLVAPGDSESRDALPSLAALAVPDSADSPSFDMASELGARESGKREPGKRDRLNATLTHLATTGQPSGERHAMPSGAPFGDVIVDNDACTLCLGCVAVCPTPALAGGRTSPELSFREADCVQCGLCEETCPEDAIRLMPGFLAAPKREERQIRKQEDAFPCIRCGKPFASASAIASIKSKLADHPYFAGDAMARLEMCEDCRVKDVWQGLANDPESQLKI</sequence>
<keyword evidence="2" id="KW-0479">Metal-binding</keyword>
<feature type="domain" description="4Fe-4S ferredoxin-type" evidence="6">
    <location>
        <begin position="493"/>
        <end position="522"/>
    </location>
</feature>
<dbReference type="GO" id="GO:0051539">
    <property type="term" value="F:4 iron, 4 sulfur cluster binding"/>
    <property type="evidence" value="ECO:0007669"/>
    <property type="project" value="UniProtKB-KW"/>
</dbReference>
<reference evidence="7 8" key="1">
    <citation type="submission" date="2018-06" db="EMBL/GenBank/DDBJ databases">
        <title>Comparative analysis of microorganisms from saline springs in Andes Mountain Range, Colombia.</title>
        <authorList>
            <person name="Rubin E."/>
        </authorList>
    </citation>
    <scope>NUCLEOTIDE SEQUENCE [LARGE SCALE GENOMIC DNA]</scope>
    <source>
        <strain evidence="7 8">USBA-857</strain>
    </source>
</reference>
<dbReference type="EMBL" id="QLSX01000007">
    <property type="protein sequence ID" value="RAR60369.1"/>
    <property type="molecule type" value="Genomic_DNA"/>
</dbReference>
<evidence type="ECO:0000313" key="8">
    <source>
        <dbReference type="Proteomes" id="UP000249700"/>
    </source>
</evidence>
<evidence type="ECO:0000256" key="5">
    <source>
        <dbReference type="SAM" id="MobiDB-lite"/>
    </source>
</evidence>
<feature type="region of interest" description="Disordered" evidence="5">
    <location>
        <begin position="406"/>
        <end position="433"/>
    </location>
</feature>
<evidence type="ECO:0000256" key="2">
    <source>
        <dbReference type="ARBA" id="ARBA00022723"/>
    </source>
</evidence>
<keyword evidence="4" id="KW-0411">Iron-sulfur</keyword>
<dbReference type="PROSITE" id="PS00198">
    <property type="entry name" value="4FE4S_FER_1"/>
    <property type="match status" value="2"/>
</dbReference>
<organism evidence="7 8">
    <name type="scientific">Onishia taeanensis</name>
    <dbReference type="NCBI Taxonomy" id="284577"/>
    <lineage>
        <taxon>Bacteria</taxon>
        <taxon>Pseudomonadati</taxon>
        <taxon>Pseudomonadota</taxon>
        <taxon>Gammaproteobacteria</taxon>
        <taxon>Oceanospirillales</taxon>
        <taxon>Halomonadaceae</taxon>
        <taxon>Onishia</taxon>
    </lineage>
</organism>
<dbReference type="RefSeq" id="WP_112055348.1">
    <property type="nucleotide sequence ID" value="NZ_QLSX01000007.1"/>
</dbReference>
<evidence type="ECO:0000256" key="1">
    <source>
        <dbReference type="ARBA" id="ARBA00022485"/>
    </source>
</evidence>
<evidence type="ECO:0000313" key="7">
    <source>
        <dbReference type="EMBL" id="RAR60369.1"/>
    </source>
</evidence>
<dbReference type="InterPro" id="IPR050572">
    <property type="entry name" value="Fe-S_Ferredoxin"/>
</dbReference>
<keyword evidence="1" id="KW-0004">4Fe-4S</keyword>
<dbReference type="Pfam" id="PF13187">
    <property type="entry name" value="Fer4_9"/>
    <property type="match status" value="1"/>
</dbReference>
<feature type="compositionally biased region" description="Basic and acidic residues" evidence="5">
    <location>
        <begin position="420"/>
        <end position="433"/>
    </location>
</feature>
<name>A0A328XPC7_9GAMM</name>
<dbReference type="AlphaFoldDB" id="A0A328XPC7"/>
<dbReference type="PANTHER" id="PTHR43687">
    <property type="entry name" value="ADENYLYLSULFATE REDUCTASE, BETA SUBUNIT"/>
    <property type="match status" value="1"/>
</dbReference>
<dbReference type="Pfam" id="PF12838">
    <property type="entry name" value="Fer4_7"/>
    <property type="match status" value="1"/>
</dbReference>
<evidence type="ECO:0000256" key="4">
    <source>
        <dbReference type="ARBA" id="ARBA00023014"/>
    </source>
</evidence>
<evidence type="ECO:0000256" key="3">
    <source>
        <dbReference type="ARBA" id="ARBA00023004"/>
    </source>
</evidence>
<dbReference type="OrthoDB" id="9808559at2"/>
<proteinExistence type="predicted"/>
<dbReference type="Proteomes" id="UP000249700">
    <property type="component" value="Unassembled WGS sequence"/>
</dbReference>
<dbReference type="InterPro" id="IPR017896">
    <property type="entry name" value="4Fe4S_Fe-S-bd"/>
</dbReference>
<protein>
    <submittedName>
        <fullName evidence="7">4Fe-4S dicluster protein</fullName>
    </submittedName>
</protein>
<dbReference type="GO" id="GO:0046872">
    <property type="term" value="F:metal ion binding"/>
    <property type="evidence" value="ECO:0007669"/>
    <property type="project" value="UniProtKB-KW"/>
</dbReference>
<evidence type="ECO:0000259" key="6">
    <source>
        <dbReference type="PROSITE" id="PS51379"/>
    </source>
</evidence>
<gene>
    <name evidence="7" type="ORF">BCL93_107173</name>
</gene>
<feature type="domain" description="4Fe-4S ferredoxin-type" evidence="6">
    <location>
        <begin position="221"/>
        <end position="240"/>
    </location>
</feature>